<dbReference type="PROSITE" id="PS50937">
    <property type="entry name" value="HTH_MERR_2"/>
    <property type="match status" value="2"/>
</dbReference>
<dbReference type="RefSeq" id="WP_189085844.1">
    <property type="nucleotide sequence ID" value="NZ_BMRJ01000002.1"/>
</dbReference>
<evidence type="ECO:0000256" key="4">
    <source>
        <dbReference type="ARBA" id="ARBA00023163"/>
    </source>
</evidence>
<proteinExistence type="predicted"/>
<evidence type="ECO:0000313" key="6">
    <source>
        <dbReference type="EMBL" id="GGR31287.1"/>
    </source>
</evidence>
<keyword evidence="1" id="KW-0678">Repressor</keyword>
<keyword evidence="4" id="KW-0804">Transcription</keyword>
<evidence type="ECO:0000256" key="2">
    <source>
        <dbReference type="ARBA" id="ARBA00023015"/>
    </source>
</evidence>
<dbReference type="InterPro" id="IPR009061">
    <property type="entry name" value="DNA-bd_dom_put_sf"/>
</dbReference>
<protein>
    <recommendedName>
        <fullName evidence="5">HTH merR-type domain-containing protein</fullName>
    </recommendedName>
</protein>
<name>A0A918CP26_AGRME</name>
<dbReference type="SUPFAM" id="SSF46955">
    <property type="entry name" value="Putative DNA-binding domain"/>
    <property type="match status" value="2"/>
</dbReference>
<sequence length="237" mass="24419">MPHGLRTAELARAAGYSDQQVRDLERLGVIPPAARSANGYRSYTGAHLVALRAYRALARAIGPVAARGALAELRTRPIAEAAALVDELHAGLARERERVLAARGGLAAIGSADASAAGAGGAMSITELASALDVRSSTLRYWETEGLLHPDRVGSVAARSYSAAQILVARVVAALREGGAGIPAIRSVVATLGEESGVAAAERSLDARLDALAERSVMLLRASGALAELLDGADQAW</sequence>
<keyword evidence="2" id="KW-0805">Transcription regulation</keyword>
<keyword evidence="3" id="KW-0238">DNA-binding</keyword>
<dbReference type="Proteomes" id="UP000610303">
    <property type="component" value="Unassembled WGS sequence"/>
</dbReference>
<dbReference type="PANTHER" id="PTHR30204">
    <property type="entry name" value="REDOX-CYCLING DRUG-SENSING TRANSCRIPTIONAL ACTIVATOR SOXR"/>
    <property type="match status" value="1"/>
</dbReference>
<keyword evidence="7" id="KW-1185">Reference proteome</keyword>
<comment type="caution">
    <text evidence="6">The sequence shown here is derived from an EMBL/GenBank/DDBJ whole genome shotgun (WGS) entry which is preliminary data.</text>
</comment>
<dbReference type="EMBL" id="BMRJ01000002">
    <property type="protein sequence ID" value="GGR31287.1"/>
    <property type="molecule type" value="Genomic_DNA"/>
</dbReference>
<evidence type="ECO:0000259" key="5">
    <source>
        <dbReference type="PROSITE" id="PS50937"/>
    </source>
</evidence>
<reference evidence="6" key="1">
    <citation type="journal article" date="2014" name="Int. J. Syst. Evol. Microbiol.">
        <title>Complete genome sequence of Corynebacterium casei LMG S-19264T (=DSM 44701T), isolated from a smear-ripened cheese.</title>
        <authorList>
            <consortium name="US DOE Joint Genome Institute (JGI-PGF)"/>
            <person name="Walter F."/>
            <person name="Albersmeier A."/>
            <person name="Kalinowski J."/>
            <person name="Ruckert C."/>
        </authorList>
    </citation>
    <scope>NUCLEOTIDE SEQUENCE</scope>
    <source>
        <strain evidence="6">JCM 3346</strain>
    </source>
</reference>
<reference evidence="6" key="2">
    <citation type="submission" date="2020-09" db="EMBL/GenBank/DDBJ databases">
        <authorList>
            <person name="Sun Q."/>
            <person name="Ohkuma M."/>
        </authorList>
    </citation>
    <scope>NUCLEOTIDE SEQUENCE</scope>
    <source>
        <strain evidence="6">JCM 3346</strain>
    </source>
</reference>
<accession>A0A918CP26</accession>
<dbReference type="AlphaFoldDB" id="A0A918CP26"/>
<evidence type="ECO:0000256" key="3">
    <source>
        <dbReference type="ARBA" id="ARBA00023125"/>
    </source>
</evidence>
<evidence type="ECO:0000256" key="1">
    <source>
        <dbReference type="ARBA" id="ARBA00022491"/>
    </source>
</evidence>
<feature type="domain" description="HTH merR-type" evidence="5">
    <location>
        <begin position="122"/>
        <end position="191"/>
    </location>
</feature>
<organism evidence="6 7">
    <name type="scientific">Agromyces mediolanus</name>
    <name type="common">Corynebacterium mediolanum</name>
    <dbReference type="NCBI Taxonomy" id="41986"/>
    <lineage>
        <taxon>Bacteria</taxon>
        <taxon>Bacillati</taxon>
        <taxon>Actinomycetota</taxon>
        <taxon>Actinomycetes</taxon>
        <taxon>Micrococcales</taxon>
        <taxon>Microbacteriaceae</taxon>
        <taxon>Agromyces</taxon>
    </lineage>
</organism>
<dbReference type="Pfam" id="PF13411">
    <property type="entry name" value="MerR_1"/>
    <property type="match status" value="2"/>
</dbReference>
<feature type="domain" description="HTH merR-type" evidence="5">
    <location>
        <begin position="4"/>
        <end position="52"/>
    </location>
</feature>
<gene>
    <name evidence="6" type="ORF">GCM10010196_26890</name>
</gene>
<dbReference type="InterPro" id="IPR000551">
    <property type="entry name" value="MerR-type_HTH_dom"/>
</dbReference>
<dbReference type="InterPro" id="IPR047057">
    <property type="entry name" value="MerR_fam"/>
</dbReference>
<dbReference type="GO" id="GO:0003677">
    <property type="term" value="F:DNA binding"/>
    <property type="evidence" value="ECO:0007669"/>
    <property type="project" value="UniProtKB-KW"/>
</dbReference>
<evidence type="ECO:0000313" key="7">
    <source>
        <dbReference type="Proteomes" id="UP000610303"/>
    </source>
</evidence>
<dbReference type="SMART" id="SM00422">
    <property type="entry name" value="HTH_MERR"/>
    <property type="match status" value="2"/>
</dbReference>
<dbReference type="Gene3D" id="1.10.1660.10">
    <property type="match status" value="2"/>
</dbReference>
<dbReference type="GO" id="GO:0003700">
    <property type="term" value="F:DNA-binding transcription factor activity"/>
    <property type="evidence" value="ECO:0007669"/>
    <property type="project" value="InterPro"/>
</dbReference>
<dbReference type="PANTHER" id="PTHR30204:SF69">
    <property type="entry name" value="MERR-FAMILY TRANSCRIPTIONAL REGULATOR"/>
    <property type="match status" value="1"/>
</dbReference>